<organism evidence="1 2">
    <name type="scientific">Paenibacillus agaridevorans</name>
    <dbReference type="NCBI Taxonomy" id="171404"/>
    <lineage>
        <taxon>Bacteria</taxon>
        <taxon>Bacillati</taxon>
        <taxon>Bacillota</taxon>
        <taxon>Bacilli</taxon>
        <taxon>Bacillales</taxon>
        <taxon>Paenibacillaceae</taxon>
        <taxon>Paenibacillus</taxon>
    </lineage>
</organism>
<protein>
    <submittedName>
        <fullName evidence="1">YjzC family protein</fullName>
    </submittedName>
</protein>
<evidence type="ECO:0000313" key="2">
    <source>
        <dbReference type="Proteomes" id="UP000245202"/>
    </source>
</evidence>
<dbReference type="InterPro" id="IPR025549">
    <property type="entry name" value="YjzC"/>
</dbReference>
<reference evidence="1 2" key="1">
    <citation type="submission" date="2017-08" db="EMBL/GenBank/DDBJ databases">
        <title>Substantial Increase in Enzyme Production by Combined Drug-Resistance Mutations in Paenibacillus agaridevorans.</title>
        <authorList>
            <person name="Tanaka Y."/>
            <person name="Funane K."/>
            <person name="Hosaka T."/>
            <person name="Shiwa Y."/>
            <person name="Fujita N."/>
            <person name="Miyazaki T."/>
            <person name="Yoshikawa H."/>
            <person name="Murakami K."/>
            <person name="Kasahara K."/>
            <person name="Inaoka T."/>
            <person name="Hiraga Y."/>
            <person name="Ochi K."/>
        </authorList>
    </citation>
    <scope>NUCLEOTIDE SEQUENCE [LARGE SCALE GENOMIC DNA]</scope>
    <source>
        <strain evidence="1 2">T-3040</strain>
    </source>
</reference>
<dbReference type="RefSeq" id="WP_108994423.1">
    <property type="nucleotide sequence ID" value="NZ_BDQX01000278.1"/>
</dbReference>
<name>A0A2R5ETA4_9BACL</name>
<keyword evidence="2" id="KW-1185">Reference proteome</keyword>
<dbReference type="EMBL" id="BDQX01000278">
    <property type="protein sequence ID" value="GBG09777.1"/>
    <property type="molecule type" value="Genomic_DNA"/>
</dbReference>
<accession>A0A2R5ETA4</accession>
<dbReference type="Proteomes" id="UP000245202">
    <property type="component" value="Unassembled WGS sequence"/>
</dbReference>
<comment type="caution">
    <text evidence="1">The sequence shown here is derived from an EMBL/GenBank/DDBJ whole genome shotgun (WGS) entry which is preliminary data.</text>
</comment>
<proteinExistence type="predicted"/>
<evidence type="ECO:0000313" key="1">
    <source>
        <dbReference type="EMBL" id="GBG09777.1"/>
    </source>
</evidence>
<dbReference type="Pfam" id="PF14168">
    <property type="entry name" value="YjzC"/>
    <property type="match status" value="1"/>
</dbReference>
<gene>
    <name evidence="1" type="ORF">PAT3040_04445</name>
</gene>
<dbReference type="AlphaFoldDB" id="A0A2R5ETA4"/>
<sequence length="60" mass="6990">MGEFTIFNQGDRAPNDGTYIETGVNSYHMGIQNPKKVSLHKGERFPDNTNHERKWIRMPK</sequence>